<keyword evidence="4" id="KW-1185">Reference proteome</keyword>
<evidence type="ECO:0000256" key="1">
    <source>
        <dbReference type="ARBA" id="ARBA00022723"/>
    </source>
</evidence>
<dbReference type="InterPro" id="IPR044528">
    <property type="entry name" value="POD-like_MBL-fold"/>
</dbReference>
<dbReference type="PROSITE" id="PS50206">
    <property type="entry name" value="RHODANESE_3"/>
    <property type="match status" value="2"/>
</dbReference>
<dbReference type="GO" id="GO:0070813">
    <property type="term" value="P:hydrogen sulfide metabolic process"/>
    <property type="evidence" value="ECO:0007669"/>
    <property type="project" value="TreeGrafter"/>
</dbReference>
<dbReference type="GO" id="GO:0006749">
    <property type="term" value="P:glutathione metabolic process"/>
    <property type="evidence" value="ECO:0007669"/>
    <property type="project" value="InterPro"/>
</dbReference>
<gene>
    <name evidence="3" type="ORF">SAMN02745702_02221</name>
</gene>
<dbReference type="SMART" id="SM00450">
    <property type="entry name" value="RHOD"/>
    <property type="match status" value="2"/>
</dbReference>
<dbReference type="SMART" id="SM00849">
    <property type="entry name" value="Lactamase_B"/>
    <property type="match status" value="1"/>
</dbReference>
<dbReference type="Pfam" id="PF00753">
    <property type="entry name" value="Lactamase_B"/>
    <property type="match status" value="1"/>
</dbReference>
<dbReference type="Gene3D" id="3.40.250.10">
    <property type="entry name" value="Rhodanese-like domain"/>
    <property type="match status" value="2"/>
</dbReference>
<dbReference type="RefSeq" id="WP_078685502.1">
    <property type="nucleotide sequence ID" value="NZ_FUYA01000007.1"/>
</dbReference>
<evidence type="ECO:0000313" key="3">
    <source>
        <dbReference type="EMBL" id="SKA76367.1"/>
    </source>
</evidence>
<dbReference type="InterPro" id="IPR001763">
    <property type="entry name" value="Rhodanese-like_dom"/>
</dbReference>
<keyword evidence="1" id="KW-0479">Metal-binding</keyword>
<feature type="domain" description="Rhodanese" evidence="2">
    <location>
        <begin position="266"/>
        <end position="357"/>
    </location>
</feature>
<dbReference type="PANTHER" id="PTHR43084">
    <property type="entry name" value="PERSULFIDE DIOXYGENASE ETHE1"/>
    <property type="match status" value="1"/>
</dbReference>
<dbReference type="Pfam" id="PF00581">
    <property type="entry name" value="Rhodanese"/>
    <property type="match status" value="2"/>
</dbReference>
<evidence type="ECO:0000259" key="2">
    <source>
        <dbReference type="PROSITE" id="PS50206"/>
    </source>
</evidence>
<name>A0A1T4WGN5_9BACT</name>
<dbReference type="InterPro" id="IPR036873">
    <property type="entry name" value="Rhodanese-like_dom_sf"/>
</dbReference>
<protein>
    <submittedName>
        <fullName evidence="3">Glyoxylase, beta-lactamase superfamily II</fullName>
    </submittedName>
</protein>
<proteinExistence type="predicted"/>
<dbReference type="CDD" id="cd00158">
    <property type="entry name" value="RHOD"/>
    <property type="match status" value="2"/>
</dbReference>
<sequence>MYFKQIVVPGMGCFSYVIGCPAAGAMAVVDPKRDIQDYLDISRREGMKITHIIETHVHADHVSGNQELKSRTGATIYMEKDSPVSFPFEPLKEGDRLEIGAARMDILETPGHTPNSLSVLVSDLMRSEEPWLILTGDVLFVGDIGRPDLVGPDVIDQQVRNQWQSLYVKFGQLPDHLEVFPAHGQGSLCGKGMSSKGNSTLGYERAANPMLQFSNFEDFHAAMTQTFPVRPKSFTHIIQSNMHGAPLLERCPMDLALNPDQFEAAMERGAVVIDTRGAASFGGTHIPGSINIGFEPAMANWVGMVVEPDADIILVVDGPERYAEMQTILHRIGYDRIYGWLAGGMSGWVMSGRPVERLPQYSSRELAEELVGGGLPQIIDVRTDAEWKQGYIPGSTHVALTDLLAEGVPGLKADEPALVLCGSGYRSNIAASHLQHAGFPKVSSLAGGLVAWQRAGNSVMKDVE</sequence>
<dbReference type="GO" id="GO:0050313">
    <property type="term" value="F:sulfur dioxygenase activity"/>
    <property type="evidence" value="ECO:0007669"/>
    <property type="project" value="InterPro"/>
</dbReference>
<accession>A0A1T4WGN5</accession>
<dbReference type="EMBL" id="FUYA01000007">
    <property type="protein sequence ID" value="SKA76367.1"/>
    <property type="molecule type" value="Genomic_DNA"/>
</dbReference>
<dbReference type="CDD" id="cd07724">
    <property type="entry name" value="POD-like_MBL-fold"/>
    <property type="match status" value="1"/>
</dbReference>
<dbReference type="STRING" id="1121442.SAMN02745702_02221"/>
<dbReference type="AlphaFoldDB" id="A0A1T4WGN5"/>
<dbReference type="GO" id="GO:0046872">
    <property type="term" value="F:metal ion binding"/>
    <property type="evidence" value="ECO:0007669"/>
    <property type="project" value="UniProtKB-KW"/>
</dbReference>
<dbReference type="SUPFAM" id="SSF56281">
    <property type="entry name" value="Metallo-hydrolase/oxidoreductase"/>
    <property type="match status" value="1"/>
</dbReference>
<dbReference type="Proteomes" id="UP000189733">
    <property type="component" value="Unassembled WGS sequence"/>
</dbReference>
<feature type="domain" description="Rhodanese" evidence="2">
    <location>
        <begin position="372"/>
        <end position="461"/>
    </location>
</feature>
<dbReference type="OrthoDB" id="9784009at2"/>
<dbReference type="InterPro" id="IPR051682">
    <property type="entry name" value="Mito_Persulfide_Diox"/>
</dbReference>
<organism evidence="3 4">
    <name type="scientific">Desulfobaculum bizertense DSM 18034</name>
    <dbReference type="NCBI Taxonomy" id="1121442"/>
    <lineage>
        <taxon>Bacteria</taxon>
        <taxon>Pseudomonadati</taxon>
        <taxon>Thermodesulfobacteriota</taxon>
        <taxon>Desulfovibrionia</taxon>
        <taxon>Desulfovibrionales</taxon>
        <taxon>Desulfovibrionaceae</taxon>
        <taxon>Desulfobaculum</taxon>
    </lineage>
</organism>
<dbReference type="Gene3D" id="3.60.15.10">
    <property type="entry name" value="Ribonuclease Z/Hydroxyacylglutathione hydrolase-like"/>
    <property type="match status" value="1"/>
</dbReference>
<reference evidence="3 4" key="1">
    <citation type="submission" date="2017-02" db="EMBL/GenBank/DDBJ databases">
        <authorList>
            <person name="Peterson S.W."/>
        </authorList>
    </citation>
    <scope>NUCLEOTIDE SEQUENCE [LARGE SCALE GENOMIC DNA]</scope>
    <source>
        <strain evidence="3 4">DSM 18034</strain>
    </source>
</reference>
<dbReference type="FunFam" id="3.60.15.10:FF:000030">
    <property type="entry name" value="Metallo-beta-lactamase family protein"/>
    <property type="match status" value="1"/>
</dbReference>
<dbReference type="PANTHER" id="PTHR43084:SF1">
    <property type="entry name" value="PERSULFIDE DIOXYGENASE ETHE1, MITOCHONDRIAL"/>
    <property type="match status" value="1"/>
</dbReference>
<dbReference type="InterPro" id="IPR036866">
    <property type="entry name" value="RibonucZ/Hydroxyglut_hydro"/>
</dbReference>
<evidence type="ECO:0000313" key="4">
    <source>
        <dbReference type="Proteomes" id="UP000189733"/>
    </source>
</evidence>
<dbReference type="InterPro" id="IPR001279">
    <property type="entry name" value="Metallo-B-lactamas"/>
</dbReference>
<dbReference type="SUPFAM" id="SSF52821">
    <property type="entry name" value="Rhodanese/Cell cycle control phosphatase"/>
    <property type="match status" value="2"/>
</dbReference>